<dbReference type="Pfam" id="PF08808">
    <property type="entry name" value="RES"/>
    <property type="match status" value="1"/>
</dbReference>
<evidence type="ECO:0000313" key="3">
    <source>
        <dbReference type="EMBL" id="OQK15622.1"/>
    </source>
</evidence>
<proteinExistence type="predicted"/>
<accession>A0A1V8M263</accession>
<feature type="domain" description="RES" evidence="2">
    <location>
        <begin position="149"/>
        <end position="276"/>
    </location>
</feature>
<feature type="region of interest" description="Disordered" evidence="1">
    <location>
        <begin position="149"/>
        <end position="171"/>
    </location>
</feature>
<dbReference type="InterPro" id="IPR014914">
    <property type="entry name" value="RES_dom"/>
</dbReference>
<protein>
    <recommendedName>
        <fullName evidence="2">RES domain-containing protein</fullName>
    </recommendedName>
</protein>
<reference evidence="3 4" key="1">
    <citation type="submission" date="2015-12" db="EMBL/GenBank/DDBJ databases">
        <authorList>
            <person name="Shamseldin A."/>
            <person name="Moawad H."/>
            <person name="Abd El-Rahim W.M."/>
            <person name="Sadowsky M.J."/>
        </authorList>
    </citation>
    <scope>NUCLEOTIDE SEQUENCE [LARGE SCALE GENOMIC DNA]</scope>
    <source>
        <strain evidence="3 4">WF1</strain>
    </source>
</reference>
<dbReference type="STRING" id="1420851.AU255_15475"/>
<evidence type="ECO:0000313" key="4">
    <source>
        <dbReference type="Proteomes" id="UP000191980"/>
    </source>
</evidence>
<dbReference type="AlphaFoldDB" id="A0A1V8M263"/>
<gene>
    <name evidence="3" type="ORF">AU255_15475</name>
</gene>
<name>A0A1V8M263_9GAMM</name>
<sequence>MIKHIACSECFEDHGLRLDAWRLGVEEKANCPNCGDSEGRKLSEKSLEQLAHRFFVWGSLHKYDFGTAPVIQFNQHQETSIDVSPGLRNDIHLFEKLLDVGFFHYSPRLWMVGEIEPLKDLQDERNQRAIIKRIFAEYPTRPLGNSHQLYRIRKSPRSPGSDSEYDSPPIEFASSGRLDDQAFPALYTSEDLDVCLHECRVTAEDDIYLATLQPVNQLKMLDLTVLIKEENVTEFESLDLAMHMLFLAASHAYPITRNISRAAKERGYDGIIYPSYFSLLRLGIMPFQTTYGLSHRRIPQYQDYEQHTAIPNAAIFGHPIADGKLKIKCINRLVLSQVAYDIRFGPVRN</sequence>
<dbReference type="EMBL" id="LPUF01000003">
    <property type="protein sequence ID" value="OQK15622.1"/>
    <property type="molecule type" value="Genomic_DNA"/>
</dbReference>
<comment type="caution">
    <text evidence="3">The sequence shown here is derived from an EMBL/GenBank/DDBJ whole genome shotgun (WGS) entry which is preliminary data.</text>
</comment>
<keyword evidence="4" id="KW-1185">Reference proteome</keyword>
<organism evidence="3 4">
    <name type="scientific">Methyloprofundus sedimenti</name>
    <dbReference type="NCBI Taxonomy" id="1420851"/>
    <lineage>
        <taxon>Bacteria</taxon>
        <taxon>Pseudomonadati</taxon>
        <taxon>Pseudomonadota</taxon>
        <taxon>Gammaproteobacteria</taxon>
        <taxon>Methylococcales</taxon>
        <taxon>Methylococcaceae</taxon>
        <taxon>Methyloprofundus</taxon>
    </lineage>
</organism>
<evidence type="ECO:0000259" key="2">
    <source>
        <dbReference type="Pfam" id="PF08808"/>
    </source>
</evidence>
<dbReference type="Proteomes" id="UP000191980">
    <property type="component" value="Unassembled WGS sequence"/>
</dbReference>
<evidence type="ECO:0000256" key="1">
    <source>
        <dbReference type="SAM" id="MobiDB-lite"/>
    </source>
</evidence>